<dbReference type="AlphaFoldDB" id="A0A7G5BV14"/>
<dbReference type="Proteomes" id="UP000515679">
    <property type="component" value="Chromosome"/>
</dbReference>
<dbReference type="InterPro" id="IPR014710">
    <property type="entry name" value="RmlC-like_jellyroll"/>
</dbReference>
<evidence type="ECO:0000313" key="2">
    <source>
        <dbReference type="EMBL" id="QMV40798.1"/>
    </source>
</evidence>
<feature type="site" description="Participates in a stacking interaction with the thymidine ring of dTDP-4-oxo-6-deoxyglucose" evidence="1">
    <location>
        <position position="124"/>
    </location>
</feature>
<keyword evidence="3" id="KW-1185">Reference proteome</keyword>
<dbReference type="InterPro" id="IPR000888">
    <property type="entry name" value="RmlC-like"/>
</dbReference>
<dbReference type="GO" id="GO:0008830">
    <property type="term" value="F:dTDP-4-dehydrorhamnose 3,5-epimerase activity"/>
    <property type="evidence" value="ECO:0007669"/>
    <property type="project" value="InterPro"/>
</dbReference>
<proteinExistence type="predicted"/>
<name>A0A7G5BV14_9BACL</name>
<dbReference type="EMBL" id="CP041969">
    <property type="protein sequence ID" value="QMV40798.1"/>
    <property type="molecule type" value="Genomic_DNA"/>
</dbReference>
<evidence type="ECO:0000256" key="1">
    <source>
        <dbReference type="PIRSR" id="PIRSR600888-3"/>
    </source>
</evidence>
<dbReference type="RefSeq" id="WP_182302155.1">
    <property type="nucleotide sequence ID" value="NZ_CP041969.1"/>
</dbReference>
<protein>
    <submittedName>
        <fullName evidence="2">dTDP-4-dehydrorhamnose 3,5-epimerase</fullName>
    </submittedName>
</protein>
<dbReference type="Pfam" id="PF00908">
    <property type="entry name" value="dTDP_sugar_isom"/>
    <property type="match status" value="1"/>
</dbReference>
<dbReference type="Gene3D" id="2.60.120.10">
    <property type="entry name" value="Jelly Rolls"/>
    <property type="match status" value="1"/>
</dbReference>
<dbReference type="PANTHER" id="PTHR21047:SF2">
    <property type="entry name" value="THYMIDINE DIPHOSPHO-4-KETO-RHAMNOSE 3,5-EPIMERASE"/>
    <property type="match status" value="1"/>
</dbReference>
<evidence type="ECO:0000313" key="3">
    <source>
        <dbReference type="Proteomes" id="UP000515679"/>
    </source>
</evidence>
<sequence length="146" mass="16624">MEGVKAVALKKVRNEKGFLQEVQGIDDTEFPGFGQVYITATNPGVIKAWYLHHRQIDQIALVKGELLLALYDTREDSPTLHQLQEIHITETEPLLVQIPPGVWHGFQSIGDEPALLLHMNTIAYSFENTDEDRLPPVNHTIPYQWK</sequence>
<accession>A0A7G5BV14</accession>
<dbReference type="PANTHER" id="PTHR21047">
    <property type="entry name" value="DTDP-6-DEOXY-D-GLUCOSE-3,5 EPIMERASE"/>
    <property type="match status" value="1"/>
</dbReference>
<gene>
    <name evidence="2" type="ORF">FPL14_05945</name>
</gene>
<dbReference type="GO" id="GO:0000271">
    <property type="term" value="P:polysaccharide biosynthetic process"/>
    <property type="evidence" value="ECO:0007669"/>
    <property type="project" value="TreeGrafter"/>
</dbReference>
<dbReference type="GO" id="GO:0005829">
    <property type="term" value="C:cytosol"/>
    <property type="evidence" value="ECO:0007669"/>
    <property type="project" value="TreeGrafter"/>
</dbReference>
<reference evidence="2 3" key="1">
    <citation type="submission" date="2019-07" db="EMBL/GenBank/DDBJ databases">
        <authorList>
            <person name="Kim J.K."/>
            <person name="Cheong H.-M."/>
            <person name="Choi Y."/>
            <person name="Hwang K.J."/>
            <person name="Lee S."/>
            <person name="Choi C."/>
        </authorList>
    </citation>
    <scope>NUCLEOTIDE SEQUENCE [LARGE SCALE GENOMIC DNA]</scope>
    <source>
        <strain evidence="2 3">KS 22</strain>
    </source>
</reference>
<dbReference type="KEGG" id="cchl:FPL14_05945"/>
<organism evidence="2 3">
    <name type="scientific">Cohnella cholangitidis</name>
    <dbReference type="NCBI Taxonomy" id="2598458"/>
    <lineage>
        <taxon>Bacteria</taxon>
        <taxon>Bacillati</taxon>
        <taxon>Bacillota</taxon>
        <taxon>Bacilli</taxon>
        <taxon>Bacillales</taxon>
        <taxon>Paenibacillaceae</taxon>
        <taxon>Cohnella</taxon>
    </lineage>
</organism>
<dbReference type="InterPro" id="IPR011051">
    <property type="entry name" value="RmlC_Cupin_sf"/>
</dbReference>
<dbReference type="SUPFAM" id="SSF51182">
    <property type="entry name" value="RmlC-like cupins"/>
    <property type="match status" value="1"/>
</dbReference>